<dbReference type="PANTHER" id="PTHR11824">
    <property type="entry name" value="VOLTAGE-DEPENDENT CALCIUM CHANNEL BETA SUBUNIT"/>
    <property type="match status" value="1"/>
</dbReference>
<dbReference type="SUPFAM" id="SSF52540">
    <property type="entry name" value="P-loop containing nucleoside triphosphate hydrolases"/>
    <property type="match status" value="1"/>
</dbReference>
<proteinExistence type="predicted"/>
<protein>
    <submittedName>
        <fullName evidence="1">Dihydropyridine sensitive L-type calcium channel</fullName>
    </submittedName>
</protein>
<accession>A0A0D8Y342</accession>
<dbReference type="InterPro" id="IPR027417">
    <property type="entry name" value="P-loop_NTPase"/>
</dbReference>
<dbReference type="OrthoDB" id="5962384at2759"/>
<reference evidence="1" key="1">
    <citation type="submission" date="2013-11" db="EMBL/GenBank/DDBJ databases">
        <title>Draft genome of the bovine lungworm Dictyocaulus viviparus.</title>
        <authorList>
            <person name="Mitreva M."/>
        </authorList>
    </citation>
    <scope>NUCLEOTIDE SEQUENCE [LARGE SCALE GENOMIC DNA]</scope>
    <source>
        <strain evidence="1">HannoverDv2000</strain>
    </source>
</reference>
<evidence type="ECO:0000313" key="2">
    <source>
        <dbReference type="Proteomes" id="UP000053766"/>
    </source>
</evidence>
<dbReference type="Gene3D" id="3.40.50.300">
    <property type="entry name" value="P-loop containing nucleotide triphosphate hydrolases"/>
    <property type="match status" value="1"/>
</dbReference>
<keyword evidence="2" id="KW-1185">Reference proteome</keyword>
<sequence length="259" mass="28941">MDRADLGGIAKTFMKKVKLLFKLVEVFGGGDRTDVGLIPLPIRTKHLSPRRAKEVEVWEHPNVYTVVPSTRPIVLLGPCYKTSRLTQLMHTALRSAIVKNFGSRIRRLSSDIGDKSSSKLSYDINERELRTITAMAEDLHLIFLECPNIDTPADVAQLDLAPMLFLIRISDRKILLRLLKKTGIKGANATAGSDVLNQITADQVDLIVEENGLPEATKKIFKHLEAYWLALHPKTSILEDEYLEGNELATTSSKTNQIL</sequence>
<name>A0A0D8Y342_DICVI</name>
<dbReference type="Proteomes" id="UP000053766">
    <property type="component" value="Unassembled WGS sequence"/>
</dbReference>
<dbReference type="STRING" id="29172.A0A0D8Y342"/>
<organism evidence="1 2">
    <name type="scientific">Dictyocaulus viviparus</name>
    <name type="common">Bovine lungworm</name>
    <dbReference type="NCBI Taxonomy" id="29172"/>
    <lineage>
        <taxon>Eukaryota</taxon>
        <taxon>Metazoa</taxon>
        <taxon>Ecdysozoa</taxon>
        <taxon>Nematoda</taxon>
        <taxon>Chromadorea</taxon>
        <taxon>Rhabditida</taxon>
        <taxon>Rhabditina</taxon>
        <taxon>Rhabditomorpha</taxon>
        <taxon>Strongyloidea</taxon>
        <taxon>Metastrongylidae</taxon>
        <taxon>Dictyocaulus</taxon>
    </lineage>
</organism>
<dbReference type="AlphaFoldDB" id="A0A0D8Y342"/>
<gene>
    <name evidence="1" type="ORF">DICVIV_03271</name>
</gene>
<evidence type="ECO:0000313" key="1">
    <source>
        <dbReference type="EMBL" id="KJH50597.1"/>
    </source>
</evidence>
<dbReference type="EMBL" id="KN716202">
    <property type="protein sequence ID" value="KJH50597.1"/>
    <property type="molecule type" value="Genomic_DNA"/>
</dbReference>